<keyword evidence="5" id="KW-0963">Cytoplasm</keyword>
<sequence length="335" mass="38141">MARIQAEGREEPPSQESIPEIDQDQSQLSKSLEELSVDTKPSTSAETPKKTSNNEEELVMSTPVGKGRASTETPSPKVIIKPAPVPLKDNQEYLKDFDIFEKRDGSPVITQYNLPNSDVMERIVLVIDRAQDENYTPFVIGSQKYTPLSMVKRAISIFIKLKLAVNPNHEFAIIVMNENNATLLLELTNDVKKLLDCLNQINECITEDIFDLNKVFEIIEGVEIPTPQALGLPPPFVLRTVLFYGRSYTLPQITHTEKLDEFLNNPFFILDILMTHEPLETSNHCQKIFDILQNIDKKGISYFFPVCRDLRRVHRCMGKLLGHPLQRPIQKLVKN</sequence>
<evidence type="ECO:0000256" key="3">
    <source>
        <dbReference type="ARBA" id="ARBA00010809"/>
    </source>
</evidence>
<evidence type="ECO:0000313" key="18">
    <source>
        <dbReference type="Proteomes" id="UP000030742"/>
    </source>
</evidence>
<evidence type="ECO:0000256" key="4">
    <source>
        <dbReference type="ARBA" id="ARBA00019437"/>
    </source>
</evidence>
<dbReference type="GO" id="GO:0005737">
    <property type="term" value="C:cytoplasm"/>
    <property type="evidence" value="ECO:0007669"/>
    <property type="project" value="UniProtKB-SubCell"/>
</dbReference>
<dbReference type="EMBL" id="KB632375">
    <property type="protein sequence ID" value="ERL93912.1"/>
    <property type="molecule type" value="Genomic_DNA"/>
</dbReference>
<dbReference type="GO" id="GO:0045739">
    <property type="term" value="P:positive regulation of DNA repair"/>
    <property type="evidence" value="ECO:0007669"/>
    <property type="project" value="InterPro"/>
</dbReference>
<name>U4ULC8_DENPD</name>
<dbReference type="GO" id="GO:0051301">
    <property type="term" value="P:cell division"/>
    <property type="evidence" value="ECO:0007669"/>
    <property type="project" value="UniProtKB-KW"/>
</dbReference>
<keyword evidence="13" id="KW-0131">Cell cycle</keyword>
<evidence type="ECO:0000313" key="17">
    <source>
        <dbReference type="EMBL" id="ERL93912.1"/>
    </source>
</evidence>
<organism evidence="17 18">
    <name type="scientific">Dendroctonus ponderosae</name>
    <name type="common">Mountain pine beetle</name>
    <dbReference type="NCBI Taxonomy" id="77166"/>
    <lineage>
        <taxon>Eukaryota</taxon>
        <taxon>Metazoa</taxon>
        <taxon>Ecdysozoa</taxon>
        <taxon>Arthropoda</taxon>
        <taxon>Hexapoda</taxon>
        <taxon>Insecta</taxon>
        <taxon>Pterygota</taxon>
        <taxon>Neoptera</taxon>
        <taxon>Endopterygota</taxon>
        <taxon>Coleoptera</taxon>
        <taxon>Polyphaga</taxon>
        <taxon>Cucujiformia</taxon>
        <taxon>Curculionidae</taxon>
        <taxon>Scolytinae</taxon>
        <taxon>Dendroctonus</taxon>
    </lineage>
</organism>
<evidence type="ECO:0000256" key="5">
    <source>
        <dbReference type="ARBA" id="ARBA00022490"/>
    </source>
</evidence>
<dbReference type="PANTHER" id="PTHR15660:SF1">
    <property type="entry name" value="BRISC AND BRCA1-A COMPLEX MEMBER 1"/>
    <property type="match status" value="1"/>
</dbReference>
<comment type="subcellular location">
    <subcellularLocation>
        <location evidence="2">Cytoplasm</location>
    </subcellularLocation>
    <subcellularLocation>
        <location evidence="1">Nucleus</location>
    </subcellularLocation>
</comment>
<dbReference type="GO" id="GO:0070552">
    <property type="term" value="C:BRISC complex"/>
    <property type="evidence" value="ECO:0007669"/>
    <property type="project" value="InterPro"/>
</dbReference>
<dbReference type="InterPro" id="IPR026126">
    <property type="entry name" value="BABAM1"/>
</dbReference>
<evidence type="ECO:0000256" key="12">
    <source>
        <dbReference type="ARBA" id="ARBA00023242"/>
    </source>
</evidence>
<evidence type="ECO:0000256" key="2">
    <source>
        <dbReference type="ARBA" id="ARBA00004496"/>
    </source>
</evidence>
<dbReference type="SUPFAM" id="SSF53300">
    <property type="entry name" value="vWA-like"/>
    <property type="match status" value="1"/>
</dbReference>
<dbReference type="InterPro" id="IPR036465">
    <property type="entry name" value="vWFA_dom_sf"/>
</dbReference>
<evidence type="ECO:0000256" key="14">
    <source>
        <dbReference type="ARBA" id="ARBA00030984"/>
    </source>
</evidence>
<keyword evidence="9" id="KW-0833">Ubl conjugation pathway</keyword>
<evidence type="ECO:0000256" key="9">
    <source>
        <dbReference type="ARBA" id="ARBA00022786"/>
    </source>
</evidence>
<keyword evidence="8" id="KW-0498">Mitosis</keyword>
<dbReference type="Proteomes" id="UP000030742">
    <property type="component" value="Unassembled WGS sequence"/>
</dbReference>
<evidence type="ECO:0000256" key="16">
    <source>
        <dbReference type="SAM" id="MobiDB-lite"/>
    </source>
</evidence>
<keyword evidence="7" id="KW-0227">DNA damage</keyword>
<dbReference type="GO" id="GO:0070531">
    <property type="term" value="C:BRCA1-A complex"/>
    <property type="evidence" value="ECO:0007669"/>
    <property type="project" value="InterPro"/>
</dbReference>
<keyword evidence="6" id="KW-0132">Cell division</keyword>
<feature type="compositionally biased region" description="Low complexity" evidence="16">
    <location>
        <begin position="14"/>
        <end position="30"/>
    </location>
</feature>
<dbReference type="GO" id="GO:0006302">
    <property type="term" value="P:double-strand break repair"/>
    <property type="evidence" value="ECO:0007669"/>
    <property type="project" value="TreeGrafter"/>
</dbReference>
<keyword evidence="12" id="KW-0539">Nucleus</keyword>
<keyword evidence="10" id="KW-0156">Chromatin regulator</keyword>
<evidence type="ECO:0000256" key="11">
    <source>
        <dbReference type="ARBA" id="ARBA00023204"/>
    </source>
</evidence>
<dbReference type="OrthoDB" id="547311at2759"/>
<evidence type="ECO:0000256" key="15">
    <source>
        <dbReference type="ARBA" id="ARBA00031038"/>
    </source>
</evidence>
<protein>
    <recommendedName>
        <fullName evidence="4">BRISC and BRCA1-A complex member 1</fullName>
    </recommendedName>
    <alternativeName>
        <fullName evidence="14">Mediator of RAP80 interactions and targeting subunit of 40 kDa</fullName>
    </alternativeName>
    <alternativeName>
        <fullName evidence="15">New component of the BRCA1-A complex</fullName>
    </alternativeName>
</protein>
<dbReference type="PANTHER" id="PTHR15660">
    <property type="entry name" value="BRISC AND BRCA1-A COMPLEX MEMBER 1"/>
    <property type="match status" value="1"/>
</dbReference>
<dbReference type="STRING" id="77166.U4ULC8"/>
<comment type="similarity">
    <text evidence="3">Belongs to the BABAM1 family.</text>
</comment>
<accession>U4ULC8</accession>
<evidence type="ECO:0000256" key="8">
    <source>
        <dbReference type="ARBA" id="ARBA00022776"/>
    </source>
</evidence>
<dbReference type="GO" id="GO:0006325">
    <property type="term" value="P:chromatin organization"/>
    <property type="evidence" value="ECO:0007669"/>
    <property type="project" value="UniProtKB-KW"/>
</dbReference>
<dbReference type="GO" id="GO:0016604">
    <property type="term" value="C:nuclear body"/>
    <property type="evidence" value="ECO:0007669"/>
    <property type="project" value="TreeGrafter"/>
</dbReference>
<evidence type="ECO:0000256" key="10">
    <source>
        <dbReference type="ARBA" id="ARBA00022853"/>
    </source>
</evidence>
<feature type="compositionally biased region" description="Basic and acidic residues" evidence="16">
    <location>
        <begin position="1"/>
        <end position="12"/>
    </location>
</feature>
<dbReference type="AlphaFoldDB" id="U4ULC8"/>
<proteinExistence type="inferred from homology"/>
<reference evidence="17 18" key="1">
    <citation type="journal article" date="2013" name="Genome Biol.">
        <title>Draft genome of the mountain pine beetle, Dendroctonus ponderosae Hopkins, a major forest pest.</title>
        <authorList>
            <person name="Keeling C.I."/>
            <person name="Yuen M.M."/>
            <person name="Liao N.Y."/>
            <person name="Docking T.R."/>
            <person name="Chan S.K."/>
            <person name="Taylor G.A."/>
            <person name="Palmquist D.L."/>
            <person name="Jackman S.D."/>
            <person name="Nguyen A."/>
            <person name="Li M."/>
            <person name="Henderson H."/>
            <person name="Janes J.K."/>
            <person name="Zhao Y."/>
            <person name="Pandoh P."/>
            <person name="Moore R."/>
            <person name="Sperling F.A."/>
            <person name="Huber D.P."/>
            <person name="Birol I."/>
            <person name="Jones S.J."/>
            <person name="Bohlmann J."/>
        </authorList>
    </citation>
    <scope>NUCLEOTIDE SEQUENCE</scope>
</reference>
<evidence type="ECO:0000256" key="6">
    <source>
        <dbReference type="ARBA" id="ARBA00022618"/>
    </source>
</evidence>
<dbReference type="CDD" id="cd21502">
    <property type="entry name" value="vWA_BABAM1"/>
    <property type="match status" value="1"/>
</dbReference>
<dbReference type="GO" id="GO:0007095">
    <property type="term" value="P:mitotic G2 DNA damage checkpoint signaling"/>
    <property type="evidence" value="ECO:0007669"/>
    <property type="project" value="TreeGrafter"/>
</dbReference>
<evidence type="ECO:0000256" key="1">
    <source>
        <dbReference type="ARBA" id="ARBA00004123"/>
    </source>
</evidence>
<gene>
    <name evidence="17" type="ORF">D910_11198</name>
</gene>
<feature type="region of interest" description="Disordered" evidence="16">
    <location>
        <begin position="1"/>
        <end position="82"/>
    </location>
</feature>
<evidence type="ECO:0000256" key="13">
    <source>
        <dbReference type="ARBA" id="ARBA00023306"/>
    </source>
</evidence>
<keyword evidence="11" id="KW-0234">DNA repair</keyword>
<dbReference type="Gene3D" id="3.40.50.410">
    <property type="entry name" value="von Willebrand factor, type A domain"/>
    <property type="match status" value="1"/>
</dbReference>
<evidence type="ECO:0000256" key="7">
    <source>
        <dbReference type="ARBA" id="ARBA00022763"/>
    </source>
</evidence>